<feature type="compositionally biased region" description="Basic and acidic residues" evidence="9">
    <location>
        <begin position="466"/>
        <end position="479"/>
    </location>
</feature>
<feature type="domain" description="ABC transporter" evidence="11">
    <location>
        <begin position="743"/>
        <end position="984"/>
    </location>
</feature>
<feature type="transmembrane region" description="Helical" evidence="10">
    <location>
        <begin position="1268"/>
        <end position="1289"/>
    </location>
</feature>
<evidence type="ECO:0000256" key="6">
    <source>
        <dbReference type="ARBA" id="ARBA00022840"/>
    </source>
</evidence>
<evidence type="ECO:0000256" key="7">
    <source>
        <dbReference type="ARBA" id="ARBA00022989"/>
    </source>
</evidence>
<dbReference type="Gene3D" id="1.20.1560.10">
    <property type="entry name" value="ABC transporter type 1, transmembrane domain"/>
    <property type="match status" value="2"/>
</dbReference>
<dbReference type="CDD" id="cd03250">
    <property type="entry name" value="ABCC_MRP_domain1"/>
    <property type="match status" value="1"/>
</dbReference>
<feature type="transmembrane region" description="Helical" evidence="10">
    <location>
        <begin position="1084"/>
        <end position="1107"/>
    </location>
</feature>
<dbReference type="PROSITE" id="PS50929">
    <property type="entry name" value="ABC_TM1F"/>
    <property type="match status" value="2"/>
</dbReference>
<dbReference type="Pfam" id="PF00664">
    <property type="entry name" value="ABC_membrane"/>
    <property type="match status" value="2"/>
</dbReference>
<feature type="domain" description="ABC transmembrane type-1" evidence="12">
    <location>
        <begin position="325"/>
        <end position="640"/>
    </location>
</feature>
<dbReference type="FunFam" id="3.40.50.300:FF:000838">
    <property type="entry name" value="ABC multidrug transporter (Eurofung)"/>
    <property type="match status" value="1"/>
</dbReference>
<feature type="region of interest" description="Disordered" evidence="9">
    <location>
        <begin position="414"/>
        <end position="479"/>
    </location>
</feature>
<dbReference type="PROSITE" id="PS50893">
    <property type="entry name" value="ABC_TRANSPORTER_2"/>
    <property type="match status" value="2"/>
</dbReference>
<evidence type="ECO:0000256" key="10">
    <source>
        <dbReference type="SAM" id="Phobius"/>
    </source>
</evidence>
<dbReference type="SMART" id="SM00382">
    <property type="entry name" value="AAA"/>
    <property type="match status" value="2"/>
</dbReference>
<dbReference type="EMBL" id="KN831781">
    <property type="protein sequence ID" value="KIM40956.1"/>
    <property type="molecule type" value="Genomic_DNA"/>
</dbReference>
<dbReference type="SUPFAM" id="SSF52540">
    <property type="entry name" value="P-loop containing nucleoside triphosphate hydrolases"/>
    <property type="match status" value="2"/>
</dbReference>
<keyword evidence="8 10" id="KW-0472">Membrane</keyword>
<feature type="transmembrane region" description="Helical" evidence="10">
    <location>
        <begin position="37"/>
        <end position="60"/>
    </location>
</feature>
<dbReference type="Pfam" id="PF00005">
    <property type="entry name" value="ABC_tran"/>
    <property type="match status" value="2"/>
</dbReference>
<feature type="domain" description="ABC transmembrane type-1" evidence="12">
    <location>
        <begin position="1091"/>
        <end position="1323"/>
    </location>
</feature>
<dbReference type="InterPro" id="IPR003593">
    <property type="entry name" value="AAA+_ATPase"/>
</dbReference>
<name>A0A0C3CBF6_HEBCY</name>
<dbReference type="Proteomes" id="UP000053424">
    <property type="component" value="Unassembled WGS sequence"/>
</dbReference>
<keyword evidence="3 10" id="KW-0812">Transmembrane</keyword>
<reference evidence="14" key="2">
    <citation type="submission" date="2015-01" db="EMBL/GenBank/DDBJ databases">
        <title>Evolutionary Origins and Diversification of the Mycorrhizal Mutualists.</title>
        <authorList>
            <consortium name="DOE Joint Genome Institute"/>
            <consortium name="Mycorrhizal Genomics Consortium"/>
            <person name="Kohler A."/>
            <person name="Kuo A."/>
            <person name="Nagy L.G."/>
            <person name="Floudas D."/>
            <person name="Copeland A."/>
            <person name="Barry K.W."/>
            <person name="Cichocki N."/>
            <person name="Veneault-Fourrey C."/>
            <person name="LaButti K."/>
            <person name="Lindquist E.A."/>
            <person name="Lipzen A."/>
            <person name="Lundell T."/>
            <person name="Morin E."/>
            <person name="Murat C."/>
            <person name="Riley R."/>
            <person name="Ohm R."/>
            <person name="Sun H."/>
            <person name="Tunlid A."/>
            <person name="Henrissat B."/>
            <person name="Grigoriev I.V."/>
            <person name="Hibbett D.S."/>
            <person name="Martin F."/>
        </authorList>
    </citation>
    <scope>NUCLEOTIDE SEQUENCE [LARGE SCALE GENOMIC DNA]</scope>
    <source>
        <strain evidence="14">h7</strain>
    </source>
</reference>
<dbReference type="PANTHER" id="PTHR24223:SF356">
    <property type="entry name" value="ATP-BINDING CASSETTE TRANSPORTER ABC4"/>
    <property type="match status" value="1"/>
</dbReference>
<feature type="domain" description="ABC transporter" evidence="11">
    <location>
        <begin position="1360"/>
        <end position="1597"/>
    </location>
</feature>
<feature type="transmembrane region" description="Helical" evidence="10">
    <location>
        <begin position="1041"/>
        <end position="1064"/>
    </location>
</feature>
<keyword evidence="7 10" id="KW-1133">Transmembrane helix</keyword>
<feature type="transmembrane region" description="Helical" evidence="10">
    <location>
        <begin position="144"/>
        <end position="164"/>
    </location>
</feature>
<feature type="transmembrane region" description="Helical" evidence="10">
    <location>
        <begin position="211"/>
        <end position="230"/>
    </location>
</feature>
<dbReference type="PANTHER" id="PTHR24223">
    <property type="entry name" value="ATP-BINDING CASSETTE SUB-FAMILY C"/>
    <property type="match status" value="1"/>
</dbReference>
<protein>
    <submittedName>
        <fullName evidence="13">Uncharacterized protein</fullName>
    </submittedName>
</protein>
<dbReference type="STRING" id="686832.A0A0C3CBF6"/>
<evidence type="ECO:0000256" key="2">
    <source>
        <dbReference type="ARBA" id="ARBA00022448"/>
    </source>
</evidence>
<evidence type="ECO:0000259" key="11">
    <source>
        <dbReference type="PROSITE" id="PS50893"/>
    </source>
</evidence>
<dbReference type="PROSITE" id="PS00211">
    <property type="entry name" value="ABC_TRANSPORTER_1"/>
    <property type="match status" value="1"/>
</dbReference>
<dbReference type="CDD" id="cd18596">
    <property type="entry name" value="ABC_6TM_VMR1_D1_like"/>
    <property type="match status" value="1"/>
</dbReference>
<feature type="transmembrane region" description="Helical" evidence="10">
    <location>
        <begin position="1220"/>
        <end position="1238"/>
    </location>
</feature>
<proteinExistence type="predicted"/>
<dbReference type="InterPro" id="IPR050173">
    <property type="entry name" value="ABC_transporter_C-like"/>
</dbReference>
<evidence type="ECO:0000259" key="12">
    <source>
        <dbReference type="PROSITE" id="PS50929"/>
    </source>
</evidence>
<dbReference type="HOGENOM" id="CLU_000604_27_6_1"/>
<dbReference type="InterPro" id="IPR017871">
    <property type="entry name" value="ABC_transporter-like_CS"/>
</dbReference>
<evidence type="ECO:0000256" key="9">
    <source>
        <dbReference type="SAM" id="MobiDB-lite"/>
    </source>
</evidence>
<feature type="compositionally biased region" description="Low complexity" evidence="9">
    <location>
        <begin position="450"/>
        <end position="463"/>
    </location>
</feature>
<feature type="transmembrane region" description="Helical" evidence="10">
    <location>
        <begin position="176"/>
        <end position="191"/>
    </location>
</feature>
<feature type="transmembrane region" description="Helical" evidence="10">
    <location>
        <begin position="98"/>
        <end position="124"/>
    </location>
</feature>
<dbReference type="GO" id="GO:0140359">
    <property type="term" value="F:ABC-type transporter activity"/>
    <property type="evidence" value="ECO:0007669"/>
    <property type="project" value="InterPro"/>
</dbReference>
<dbReference type="OrthoDB" id="6500128at2759"/>
<feature type="transmembrane region" description="Helical" evidence="10">
    <location>
        <begin position="364"/>
        <end position="386"/>
    </location>
</feature>
<reference evidence="13 14" key="1">
    <citation type="submission" date="2014-04" db="EMBL/GenBank/DDBJ databases">
        <authorList>
            <consortium name="DOE Joint Genome Institute"/>
            <person name="Kuo A."/>
            <person name="Gay G."/>
            <person name="Dore J."/>
            <person name="Kohler A."/>
            <person name="Nagy L.G."/>
            <person name="Floudas D."/>
            <person name="Copeland A."/>
            <person name="Barry K.W."/>
            <person name="Cichocki N."/>
            <person name="Veneault-Fourrey C."/>
            <person name="LaButti K."/>
            <person name="Lindquist E.A."/>
            <person name="Lipzen A."/>
            <person name="Lundell T."/>
            <person name="Morin E."/>
            <person name="Murat C."/>
            <person name="Sun H."/>
            <person name="Tunlid A."/>
            <person name="Henrissat B."/>
            <person name="Grigoriev I.V."/>
            <person name="Hibbett D.S."/>
            <person name="Martin F."/>
            <person name="Nordberg H.P."/>
            <person name="Cantor M.N."/>
            <person name="Hua S.X."/>
        </authorList>
    </citation>
    <scope>NUCLEOTIDE SEQUENCE [LARGE SCALE GENOMIC DNA]</scope>
    <source>
        <strain evidence="14">h7</strain>
    </source>
</reference>
<feature type="transmembrane region" description="Helical" evidence="10">
    <location>
        <begin position="1178"/>
        <end position="1200"/>
    </location>
</feature>
<dbReference type="InterPro" id="IPR036640">
    <property type="entry name" value="ABC1_TM_sf"/>
</dbReference>
<organism evidence="13 14">
    <name type="scientific">Hebeloma cylindrosporum</name>
    <dbReference type="NCBI Taxonomy" id="76867"/>
    <lineage>
        <taxon>Eukaryota</taxon>
        <taxon>Fungi</taxon>
        <taxon>Dikarya</taxon>
        <taxon>Basidiomycota</taxon>
        <taxon>Agaricomycotina</taxon>
        <taxon>Agaricomycetes</taxon>
        <taxon>Agaricomycetidae</taxon>
        <taxon>Agaricales</taxon>
        <taxon>Agaricineae</taxon>
        <taxon>Hymenogastraceae</taxon>
        <taxon>Hebeloma</taxon>
    </lineage>
</organism>
<feature type="transmembrane region" description="Helical" evidence="10">
    <location>
        <begin position="505"/>
        <end position="525"/>
    </location>
</feature>
<gene>
    <name evidence="13" type="ORF">M413DRAFT_28063</name>
</gene>
<dbReference type="InterPro" id="IPR027417">
    <property type="entry name" value="P-loop_NTPase"/>
</dbReference>
<dbReference type="GO" id="GO:0016887">
    <property type="term" value="F:ATP hydrolysis activity"/>
    <property type="evidence" value="ECO:0007669"/>
    <property type="project" value="InterPro"/>
</dbReference>
<evidence type="ECO:0000313" key="14">
    <source>
        <dbReference type="Proteomes" id="UP000053424"/>
    </source>
</evidence>
<keyword evidence="2" id="KW-0813">Transport</keyword>
<keyword evidence="5" id="KW-0547">Nucleotide-binding</keyword>
<evidence type="ECO:0000256" key="1">
    <source>
        <dbReference type="ARBA" id="ARBA00004141"/>
    </source>
</evidence>
<dbReference type="Gene3D" id="3.40.50.300">
    <property type="entry name" value="P-loop containing nucleotide triphosphate hydrolases"/>
    <property type="match status" value="2"/>
</dbReference>
<dbReference type="FunFam" id="1.20.1560.10:FF:000013">
    <property type="entry name" value="ABC transporter C family member 2"/>
    <property type="match status" value="1"/>
</dbReference>
<feature type="transmembrane region" description="Helical" evidence="10">
    <location>
        <begin position="531"/>
        <end position="550"/>
    </location>
</feature>
<sequence>MPATTAFLHQSEPRWLDALTWENFGSPTSDDAWENTLLIPLLATLISGGSLFVLVVLRLWSRSRRVQNVMKPDEVLSDDEATQGMVGRLKKYSKSQGGLVIFTFKVTRLLCCLALFSVSLFGIVVEESGHRNLGLSGILEGVNVSELAVAITFWYSSFLAFLSLSSGSWSRLITRHNNLVLLTTFGVYAYRDIWPLATYSDGPVDISEGPLLWVKLGLLTLVAVVIPLFIPRQYIPVDPKDPMKVPNPEQTASIFSLMVYSFLDPIIFEAYRVPHLSHERLPPLADYDYSKRLIEHAFPHLDLFHGAKKRHPFFGLMKIFFWEYIGMSLSIIAMVFASFASPVAVNRILDSLETKGRNDYIRPWFWVGCLFFGPLIVSICFQWYIFLGTRTLARTQGILTELVFEHSLRIRFKAESSGGTPGPSRALTPAPDSETGSIESETAAGSEGQSASTAYSESSSAAKGKGKADTEEESAKEAKKKDNLIGKINTLVTVDVDNITNAKDILMLVLQVPLELSLAVAFLYTVLGWSAIIGFASIILLLPVPGYLATRMQKIQGKKMEKASIVQLLMNETDARVEAVTETVGVLRMVKLFGWEKKMSSMLKDKREEELTWIWKDKMLTLLNDMINFLIPTITMLVTYMTHTLIFEAKPECFQGFLKHGGLRYCEECTAPIVLGVYDIHARFVVAIFRDYDYFLITSSSSAKVSLDRVGKFLQETELLDSFAEELENKTTIMEHDDYDGVIGFNNAVFAWANDSDDGTQTPSSRSFRLRIEGGLTFKKNAINLIVGPTGSGKTSILMALLGEMHFMPSGVDSWFNLPRAGGVAYAAQESWVQNETIRDNILFGSPYDEERYQKVIYQCGLKRDLELFEAGDATEVGEKGLTLSGGQKARVTLARAVYSSAEIILLDDVLAALDVHTSKWIVDECLQGDLIRGRTVLLVTHNVALTSPIADNIIQVGLDGVAHEIGTDISAALVHDPALAKEAEQDNEEAEMEGAVIDKIVKEADRPDGKLILAEEIAEGRVTWKSMMLFLKGLGGKNPIFFMTAWMTGVALMHGGSMLGVWFLGFWGSQYETHLPEDVRVNFYLSIYSAILVASVVVYLSATLIYNLGQRASRTINAQLVDSILGSTLRWLDETPAGRIIARCTQDIATIDGPITQYFSAVMELGLCMVVKLTGPVLFTPIFLLPGILIAALGVYLGNIYLKAQMSVKREMSNARSPVLAHFGAAIAGLVSIRAYGAQKFFKTESLKRIDHFTKVARTSYNLNRWIGIRIDLLGSSFTAALASYLLINRTLSAANIGFSLNMALEFCGMIIWLVRCYNEFEVQANSLERIQSYLDIDHEPKATEAGKPPAAWPKSGELKVDGLSARYSATGPKVLHDLSFHVKAGERIGIVGRTGSGKSSLTLSLLRCILTEGVVEYDGLPTNKVNLDDLRSNITIIPQMPELLSGTLRRNLDPFDQHDDGALNSALRAAGLFSLLTESDEARLTLDSDISSGGNNLSVGQRQILALARAIVRNSKLLILDEATSAIDHKTDSIIQSSLRNELGSDVTILTLAHRLQTIMDADKIMVLDSGRIVEFDSPLTLLQKKSGEFKALVDGSGDKKALYAMAEYKAGSSGSSSPRY</sequence>
<dbReference type="CDD" id="cd18604">
    <property type="entry name" value="ABC_6TM_VMR1_D2_like"/>
    <property type="match status" value="1"/>
</dbReference>
<accession>A0A0C3CBF6</accession>
<comment type="subcellular location">
    <subcellularLocation>
        <location evidence="1">Membrane</location>
        <topology evidence="1">Multi-pass membrane protein</topology>
    </subcellularLocation>
</comment>
<feature type="transmembrane region" description="Helical" evidence="10">
    <location>
        <begin position="1295"/>
        <end position="1316"/>
    </location>
</feature>
<dbReference type="CDD" id="cd03244">
    <property type="entry name" value="ABCC_MRP_domain2"/>
    <property type="match status" value="1"/>
</dbReference>
<evidence type="ECO:0000256" key="4">
    <source>
        <dbReference type="ARBA" id="ARBA00022737"/>
    </source>
</evidence>
<dbReference type="InterPro" id="IPR003439">
    <property type="entry name" value="ABC_transporter-like_ATP-bd"/>
</dbReference>
<dbReference type="SUPFAM" id="SSF90123">
    <property type="entry name" value="ABC transporter transmembrane region"/>
    <property type="match status" value="2"/>
</dbReference>
<dbReference type="InterPro" id="IPR011527">
    <property type="entry name" value="ABC1_TM_dom"/>
</dbReference>
<keyword evidence="14" id="KW-1185">Reference proteome</keyword>
<keyword evidence="6" id="KW-0067">ATP-binding</keyword>
<evidence type="ECO:0000313" key="13">
    <source>
        <dbReference type="EMBL" id="KIM40956.1"/>
    </source>
</evidence>
<feature type="transmembrane region" description="Helical" evidence="10">
    <location>
        <begin position="319"/>
        <end position="344"/>
    </location>
</feature>
<keyword evidence="4" id="KW-0677">Repeat</keyword>
<evidence type="ECO:0000256" key="3">
    <source>
        <dbReference type="ARBA" id="ARBA00022692"/>
    </source>
</evidence>
<dbReference type="GO" id="GO:0005524">
    <property type="term" value="F:ATP binding"/>
    <property type="evidence" value="ECO:0007669"/>
    <property type="project" value="UniProtKB-KW"/>
</dbReference>
<evidence type="ECO:0000256" key="8">
    <source>
        <dbReference type="ARBA" id="ARBA00023136"/>
    </source>
</evidence>
<dbReference type="GO" id="GO:0016020">
    <property type="term" value="C:membrane"/>
    <property type="evidence" value="ECO:0007669"/>
    <property type="project" value="UniProtKB-SubCell"/>
</dbReference>
<evidence type="ECO:0000256" key="5">
    <source>
        <dbReference type="ARBA" id="ARBA00022741"/>
    </source>
</evidence>